<dbReference type="RefSeq" id="WP_170851890.1">
    <property type="nucleotide sequence ID" value="NZ_CP067124.1"/>
</dbReference>
<dbReference type="PROSITE" id="PS51071">
    <property type="entry name" value="HTH_RPIR"/>
    <property type="match status" value="1"/>
</dbReference>
<reference evidence="2 3" key="1">
    <citation type="submission" date="2016-10" db="EMBL/GenBank/DDBJ databases">
        <authorList>
            <person name="de Groot N.N."/>
        </authorList>
    </citation>
    <scope>NUCLEOTIDE SEQUENCE [LARGE SCALE GENOMIC DNA]</scope>
    <source>
        <strain evidence="2 3">DSM 8512</strain>
    </source>
</reference>
<feature type="domain" description="HTH rpiR-type" evidence="1">
    <location>
        <begin position="10"/>
        <end position="86"/>
    </location>
</feature>
<keyword evidence="3" id="KW-1185">Reference proteome</keyword>
<dbReference type="GO" id="GO:1901135">
    <property type="term" value="P:carbohydrate derivative metabolic process"/>
    <property type="evidence" value="ECO:0007669"/>
    <property type="project" value="InterPro"/>
</dbReference>
<organism evidence="2 3">
    <name type="scientific">Paracoccus alcaliphilus</name>
    <dbReference type="NCBI Taxonomy" id="34002"/>
    <lineage>
        <taxon>Bacteria</taxon>
        <taxon>Pseudomonadati</taxon>
        <taxon>Pseudomonadota</taxon>
        <taxon>Alphaproteobacteria</taxon>
        <taxon>Rhodobacterales</taxon>
        <taxon>Paracoccaceae</taxon>
        <taxon>Paracoccus</taxon>
    </lineage>
</organism>
<dbReference type="STRING" id="34002.SAMN04489859_102733"/>
<dbReference type="Pfam" id="PF01418">
    <property type="entry name" value="HTH_6"/>
    <property type="match status" value="1"/>
</dbReference>
<dbReference type="InterPro" id="IPR000281">
    <property type="entry name" value="HTH_RpiR"/>
</dbReference>
<protein>
    <submittedName>
        <fullName evidence="2">DNA-binding transcriptional regulator, MurR/RpiR family, contains HTH and SIS domains</fullName>
    </submittedName>
</protein>
<dbReference type="InterPro" id="IPR046348">
    <property type="entry name" value="SIS_dom_sf"/>
</dbReference>
<dbReference type="Gene3D" id="3.40.50.10490">
    <property type="entry name" value="Glucose-6-phosphate isomerase like protein, domain 1"/>
    <property type="match status" value="1"/>
</dbReference>
<gene>
    <name evidence="2" type="ORF">SAMN04489859_102733</name>
</gene>
<name>A0A1H8L3S2_9RHOB</name>
<dbReference type="GO" id="GO:0003677">
    <property type="term" value="F:DNA binding"/>
    <property type="evidence" value="ECO:0007669"/>
    <property type="project" value="UniProtKB-KW"/>
</dbReference>
<keyword evidence="2" id="KW-0238">DNA-binding</keyword>
<dbReference type="EMBL" id="FODE01000027">
    <property type="protein sequence ID" value="SEN99749.1"/>
    <property type="molecule type" value="Genomic_DNA"/>
</dbReference>
<dbReference type="PANTHER" id="PTHR30514">
    <property type="entry name" value="GLUCOKINASE"/>
    <property type="match status" value="1"/>
</dbReference>
<dbReference type="GO" id="GO:0097367">
    <property type="term" value="F:carbohydrate derivative binding"/>
    <property type="evidence" value="ECO:0007669"/>
    <property type="project" value="InterPro"/>
</dbReference>
<dbReference type="PANTHER" id="PTHR30514:SF20">
    <property type="entry name" value="TRANSCRIPTIONAL REGULATOR"/>
    <property type="match status" value="1"/>
</dbReference>
<evidence type="ECO:0000259" key="1">
    <source>
        <dbReference type="PROSITE" id="PS51071"/>
    </source>
</evidence>
<dbReference type="AlphaFoldDB" id="A0A1H8L3S2"/>
<accession>A0A1H8L3S2</accession>
<sequence>MDGGPPLSADQFNDRLRQIHDSLPRRLRQCADYAARHQARLAQATVADFARGAGVPASAVVRFSQVMGFSGYAQLRQLFRSPFEMPRTDYTQRLAELRSRGQGQSVQLLADFIGAARESLDRMADSIMPDRFEAAVQLLADADLVHTIGFGRCFPIAAQVAHGWDRMEVPQVLHGAAGDLPGLQAIRAGDALLLIATSPISDELRRFVTSLPRSDARLVAVCDPGVEMHLRHRAICLVLAEAEAAGFRTLASMMTLTLALAAAVAALRVPTGSDLTAVG</sequence>
<dbReference type="SUPFAM" id="SSF53697">
    <property type="entry name" value="SIS domain"/>
    <property type="match status" value="1"/>
</dbReference>
<dbReference type="Gene3D" id="1.10.10.10">
    <property type="entry name" value="Winged helix-like DNA-binding domain superfamily/Winged helix DNA-binding domain"/>
    <property type="match status" value="1"/>
</dbReference>
<evidence type="ECO:0000313" key="2">
    <source>
        <dbReference type="EMBL" id="SEN99749.1"/>
    </source>
</evidence>
<dbReference type="SUPFAM" id="SSF46689">
    <property type="entry name" value="Homeodomain-like"/>
    <property type="match status" value="1"/>
</dbReference>
<dbReference type="GO" id="GO:0003700">
    <property type="term" value="F:DNA-binding transcription factor activity"/>
    <property type="evidence" value="ECO:0007669"/>
    <property type="project" value="InterPro"/>
</dbReference>
<dbReference type="InterPro" id="IPR036388">
    <property type="entry name" value="WH-like_DNA-bd_sf"/>
</dbReference>
<dbReference type="InterPro" id="IPR009057">
    <property type="entry name" value="Homeodomain-like_sf"/>
</dbReference>
<dbReference type="Proteomes" id="UP000199054">
    <property type="component" value="Unassembled WGS sequence"/>
</dbReference>
<evidence type="ECO:0000313" key="3">
    <source>
        <dbReference type="Proteomes" id="UP000199054"/>
    </source>
</evidence>
<proteinExistence type="predicted"/>
<dbReference type="InterPro" id="IPR047640">
    <property type="entry name" value="RpiR-like"/>
</dbReference>